<sequence length="212" mass="22021">MKGAESRSGPERGSHLTGGKGTVMASSSRAFRAAAVMCGAAVVLSGCGSSGETGKDATTSASAPSVAAEVPSGYDPCTDVPQDVLDSEKLTLRGQANSNANGGIKWRGCQFGRTDGYVTSIRTTNLTVDVVRGKNFPETQEFTIAGRRAISTRQFDGPHIQEACTLDVEFNGGSLEFNLNNPPSNRDTGSTDSCELARTLAEKVGPTLPSAQ</sequence>
<dbReference type="Proteomes" id="UP001500603">
    <property type="component" value="Unassembled WGS sequence"/>
</dbReference>
<evidence type="ECO:0000313" key="2">
    <source>
        <dbReference type="EMBL" id="GAA5058217.1"/>
    </source>
</evidence>
<dbReference type="EMBL" id="BAABJM010000003">
    <property type="protein sequence ID" value="GAA5058217.1"/>
    <property type="molecule type" value="Genomic_DNA"/>
</dbReference>
<protein>
    <recommendedName>
        <fullName evidence="4">DUF3558 domain-containing protein</fullName>
    </recommendedName>
</protein>
<feature type="region of interest" description="Disordered" evidence="1">
    <location>
        <begin position="1"/>
        <end position="22"/>
    </location>
</feature>
<name>A0ABP9KJM8_9NOCA</name>
<feature type="region of interest" description="Disordered" evidence="1">
    <location>
        <begin position="49"/>
        <end position="74"/>
    </location>
</feature>
<evidence type="ECO:0000313" key="3">
    <source>
        <dbReference type="Proteomes" id="UP001500603"/>
    </source>
</evidence>
<accession>A0ABP9KJM8</accession>
<proteinExistence type="predicted"/>
<reference evidence="3" key="1">
    <citation type="journal article" date="2019" name="Int. J. Syst. Evol. Microbiol.">
        <title>The Global Catalogue of Microorganisms (GCM) 10K type strain sequencing project: providing services to taxonomists for standard genome sequencing and annotation.</title>
        <authorList>
            <consortium name="The Broad Institute Genomics Platform"/>
            <consortium name="The Broad Institute Genome Sequencing Center for Infectious Disease"/>
            <person name="Wu L."/>
            <person name="Ma J."/>
        </authorList>
    </citation>
    <scope>NUCLEOTIDE SEQUENCE [LARGE SCALE GENOMIC DNA]</scope>
    <source>
        <strain evidence="3">JCM 18298</strain>
    </source>
</reference>
<dbReference type="InterPro" id="IPR024520">
    <property type="entry name" value="DUF3558"/>
</dbReference>
<evidence type="ECO:0000256" key="1">
    <source>
        <dbReference type="SAM" id="MobiDB-lite"/>
    </source>
</evidence>
<dbReference type="Pfam" id="PF12079">
    <property type="entry name" value="DUF3558"/>
    <property type="match status" value="1"/>
</dbReference>
<evidence type="ECO:0008006" key="4">
    <source>
        <dbReference type="Google" id="ProtNLM"/>
    </source>
</evidence>
<feature type="compositionally biased region" description="Basic and acidic residues" evidence="1">
    <location>
        <begin position="1"/>
        <end position="14"/>
    </location>
</feature>
<comment type="caution">
    <text evidence="2">The sequence shown here is derived from an EMBL/GenBank/DDBJ whole genome shotgun (WGS) entry which is preliminary data.</text>
</comment>
<gene>
    <name evidence="2" type="ORF">GCM10023318_37280</name>
</gene>
<keyword evidence="3" id="KW-1185">Reference proteome</keyword>
<feature type="compositionally biased region" description="Low complexity" evidence="1">
    <location>
        <begin position="57"/>
        <end position="72"/>
    </location>
</feature>
<organism evidence="2 3">
    <name type="scientific">Nocardia callitridis</name>
    <dbReference type="NCBI Taxonomy" id="648753"/>
    <lineage>
        <taxon>Bacteria</taxon>
        <taxon>Bacillati</taxon>
        <taxon>Actinomycetota</taxon>
        <taxon>Actinomycetes</taxon>
        <taxon>Mycobacteriales</taxon>
        <taxon>Nocardiaceae</taxon>
        <taxon>Nocardia</taxon>
    </lineage>
</organism>